<proteinExistence type="predicted"/>
<dbReference type="OrthoDB" id="370421at2"/>
<dbReference type="PATRIC" id="fig|285983.3.peg.80"/>
<dbReference type="InterPro" id="IPR047640">
    <property type="entry name" value="RpiR-like"/>
</dbReference>
<gene>
    <name evidence="6" type="ORF">UB32_00915</name>
</gene>
<dbReference type="GO" id="GO:0097367">
    <property type="term" value="F:carbohydrate derivative binding"/>
    <property type="evidence" value="ECO:0007669"/>
    <property type="project" value="InterPro"/>
</dbReference>
<dbReference type="EMBL" id="JXIQ01000010">
    <property type="protein sequence ID" value="KIY23804.1"/>
    <property type="molecule type" value="Genomic_DNA"/>
</dbReference>
<dbReference type="Gene3D" id="3.40.50.10490">
    <property type="entry name" value="Glucose-6-phosphate isomerase like protein, domain 1"/>
    <property type="match status" value="1"/>
</dbReference>
<dbReference type="SUPFAM" id="SSF53697">
    <property type="entry name" value="SIS domain"/>
    <property type="match status" value="1"/>
</dbReference>
<dbReference type="PANTHER" id="PTHR30514">
    <property type="entry name" value="GLUCOKINASE"/>
    <property type="match status" value="1"/>
</dbReference>
<dbReference type="GO" id="GO:0003700">
    <property type="term" value="F:DNA-binding transcription factor activity"/>
    <property type="evidence" value="ECO:0007669"/>
    <property type="project" value="InterPro"/>
</dbReference>
<accession>A0A0D6ZDC6</accession>
<dbReference type="PROSITE" id="PS51464">
    <property type="entry name" value="SIS"/>
    <property type="match status" value="1"/>
</dbReference>
<evidence type="ECO:0000313" key="7">
    <source>
        <dbReference type="Proteomes" id="UP000032512"/>
    </source>
</evidence>
<dbReference type="PROSITE" id="PS51071">
    <property type="entry name" value="HTH_RPIR"/>
    <property type="match status" value="1"/>
</dbReference>
<name>A0A0D6ZDC6_9BACI</name>
<evidence type="ECO:0000256" key="2">
    <source>
        <dbReference type="ARBA" id="ARBA00023125"/>
    </source>
</evidence>
<comment type="caution">
    <text evidence="6">The sequence shown here is derived from an EMBL/GenBank/DDBJ whole genome shotgun (WGS) entry which is preliminary data.</text>
</comment>
<dbReference type="Pfam" id="PF01418">
    <property type="entry name" value="HTH_6"/>
    <property type="match status" value="1"/>
</dbReference>
<dbReference type="InterPro" id="IPR036388">
    <property type="entry name" value="WH-like_DNA-bd_sf"/>
</dbReference>
<dbReference type="InterPro" id="IPR000281">
    <property type="entry name" value="HTH_RpiR"/>
</dbReference>
<dbReference type="GO" id="GO:1901135">
    <property type="term" value="P:carbohydrate derivative metabolic process"/>
    <property type="evidence" value="ECO:0007669"/>
    <property type="project" value="InterPro"/>
</dbReference>
<dbReference type="InterPro" id="IPR035472">
    <property type="entry name" value="RpiR-like_SIS"/>
</dbReference>
<keyword evidence="7" id="KW-1185">Reference proteome</keyword>
<keyword evidence="3" id="KW-0804">Transcription</keyword>
<keyword evidence="1" id="KW-0805">Transcription regulation</keyword>
<keyword evidence="2" id="KW-0238">DNA-binding</keyword>
<dbReference type="GO" id="GO:0003677">
    <property type="term" value="F:DNA binding"/>
    <property type="evidence" value="ECO:0007669"/>
    <property type="project" value="UniProtKB-KW"/>
</dbReference>
<dbReference type="CDD" id="cd05013">
    <property type="entry name" value="SIS_RpiR"/>
    <property type="match status" value="1"/>
</dbReference>
<evidence type="ECO:0000259" key="5">
    <source>
        <dbReference type="PROSITE" id="PS51464"/>
    </source>
</evidence>
<protein>
    <submittedName>
        <fullName evidence="6">RpiR family transcriptional regulator</fullName>
    </submittedName>
</protein>
<dbReference type="PANTHER" id="PTHR30514:SF1">
    <property type="entry name" value="HTH-TYPE TRANSCRIPTIONAL REGULATOR HEXR-RELATED"/>
    <property type="match status" value="1"/>
</dbReference>
<dbReference type="SUPFAM" id="SSF46689">
    <property type="entry name" value="Homeodomain-like"/>
    <property type="match status" value="1"/>
</dbReference>
<dbReference type="InterPro" id="IPR009057">
    <property type="entry name" value="Homeodomain-like_sf"/>
</dbReference>
<dbReference type="AlphaFoldDB" id="A0A0D6ZDC6"/>
<dbReference type="Gene3D" id="1.10.10.10">
    <property type="entry name" value="Winged helix-like DNA-binding domain superfamily/Winged helix DNA-binding domain"/>
    <property type="match status" value="1"/>
</dbReference>
<dbReference type="InterPro" id="IPR046348">
    <property type="entry name" value="SIS_dom_sf"/>
</dbReference>
<sequence>MSSLLKLIKKELSRFSDTERKIGEFILSNPELVPSMTTKELAKSAEVSEASVTRFCRSIGINSFRLFKMQLMKDVTVANGDLTTFTSLEKKDSVYDLFRKVTYANQGAIVSSLASLDRVQLENAVEALIKAKKVIFYGVGGSVTAAYDGGYKFARIGYQTTSSPDFHYNITVIPHLQKDDVFIGISLSGKTKNVIELATFAKEQGATVIAITKMNRSPLYKLADITLCVPSMEEDFRIGTITSRMVQLNIIDTLYLSVFHMLGDEVLTAFKKAQNETMRLRK</sequence>
<reference evidence="6 7" key="1">
    <citation type="submission" date="2015-01" db="EMBL/GenBank/DDBJ databases">
        <title>Draft genome sequences of the supercritical CO2 tolerant bacteria Bacillus subterraneus MITOT1 and Bacillus cereus MIT0214.</title>
        <authorList>
            <person name="Peet K.C."/>
            <person name="Thompson J.R."/>
        </authorList>
    </citation>
    <scope>NUCLEOTIDE SEQUENCE [LARGE SCALE GENOMIC DNA]</scope>
    <source>
        <strain evidence="6 7">MITOT1</strain>
    </source>
</reference>
<dbReference type="RefSeq" id="WP_044390456.1">
    <property type="nucleotide sequence ID" value="NZ_JXIQ01000010.1"/>
</dbReference>
<dbReference type="InterPro" id="IPR001347">
    <property type="entry name" value="SIS_dom"/>
</dbReference>
<feature type="domain" description="SIS" evidence="5">
    <location>
        <begin position="124"/>
        <end position="264"/>
    </location>
</feature>
<evidence type="ECO:0000256" key="3">
    <source>
        <dbReference type="ARBA" id="ARBA00023163"/>
    </source>
</evidence>
<evidence type="ECO:0000256" key="1">
    <source>
        <dbReference type="ARBA" id="ARBA00023015"/>
    </source>
</evidence>
<organism evidence="6 7">
    <name type="scientific">Mesobacillus subterraneus</name>
    <dbReference type="NCBI Taxonomy" id="285983"/>
    <lineage>
        <taxon>Bacteria</taxon>
        <taxon>Bacillati</taxon>
        <taxon>Bacillota</taxon>
        <taxon>Bacilli</taxon>
        <taxon>Bacillales</taxon>
        <taxon>Bacillaceae</taxon>
        <taxon>Mesobacillus</taxon>
    </lineage>
</organism>
<evidence type="ECO:0000259" key="4">
    <source>
        <dbReference type="PROSITE" id="PS51071"/>
    </source>
</evidence>
<evidence type="ECO:0000313" key="6">
    <source>
        <dbReference type="EMBL" id="KIY23804.1"/>
    </source>
</evidence>
<feature type="domain" description="HTH rpiR-type" evidence="4">
    <location>
        <begin position="2"/>
        <end position="78"/>
    </location>
</feature>
<dbReference type="Proteomes" id="UP000032512">
    <property type="component" value="Unassembled WGS sequence"/>
</dbReference>
<dbReference type="Pfam" id="PF01380">
    <property type="entry name" value="SIS"/>
    <property type="match status" value="1"/>
</dbReference>